<proteinExistence type="inferred from homology"/>
<evidence type="ECO:0000256" key="1">
    <source>
        <dbReference type="ARBA" id="ARBA00004571"/>
    </source>
</evidence>
<evidence type="ECO:0000256" key="9">
    <source>
        <dbReference type="ARBA" id="ARBA00023237"/>
    </source>
</evidence>
<sequence length="791" mass="87114">MIRLVFIFPLFISAYSHGSIGSGEYDLDFLSGTSESIGADWLKFGLEPGYHSVGVTLDNIYDLTMKVEFISVYEDVVPCFTKKQLAILGIMKPLEPKSCYIMEDISEDAAFDYSSSRSTVTLHIPDVNKIKLDRKFKANKELWDHGINHAKLNYNSYLAADTSGANNGYIAVNGLASLGRWRFVGSSSYYRADSFSSYNVGDLYTYTDIDSISSQLSFGEVSTSSRSNVNSSIPLTGIRISLSEQMLNPKWNSYAPIIKDRVNSASSKVTIMDGDKVVFSKIFSTGEFVISDLDIQAVGSTLILVIEESDGTVRKKGVVYSKLPNMLKSGAYDYSFSLGKYRSTGSFAEEPYLVTGKFAYGFSRFTQEASFILSDGYRYLESNSTVDLEDIGAFSLGAGLSSSDEFNEGYMLQASYAKYIENTDTGIQFAGTQYRSKNFTTLQEYLEYTGSYLNIKNKIDISMNQKIGDYYLYFGYRRNSYHDRSVRADESLYSSFNFMLGTATVGINISKDYYNDNDSEISYGLNISVPFGDKNRTTVSDYLSGNNNGSLNNTLGLTHASNNTTYNLSVLTNSGVDNTTYGVSGSLNNNSKYGYFGARVDLAESSEKLTLSGFGGIIGYEDGIVLAPQVGETTAIFDFGDGAEGVILNNDINSQTNSNGIGVVPYPVPYGYNQINIDTSRSPNVSVSNGTGGFVPRRGATILVPVKARVGVRKLVSIDSKVDFFTQPVFEKTSGNRISFVGTDNIVYIPGLKSGKDNYFYIGEDNICHFNVDMKNNNENLNDLINVLCEE</sequence>
<evidence type="ECO:0000256" key="5">
    <source>
        <dbReference type="ARBA" id="ARBA00022558"/>
    </source>
</evidence>
<organism evidence="11 12">
    <name type="scientific">Shewanella bicestrii</name>
    <dbReference type="NCBI Taxonomy" id="2018305"/>
    <lineage>
        <taxon>Bacteria</taxon>
        <taxon>Pseudomonadati</taxon>
        <taxon>Pseudomonadota</taxon>
        <taxon>Gammaproteobacteria</taxon>
        <taxon>Alteromonadales</taxon>
        <taxon>Shewanellaceae</taxon>
        <taxon>Shewanella</taxon>
    </lineage>
</organism>
<dbReference type="Gene3D" id="2.60.40.3110">
    <property type="match status" value="1"/>
</dbReference>
<gene>
    <name evidence="11" type="ORF">CF168_20030</name>
</gene>
<dbReference type="InterPro" id="IPR042186">
    <property type="entry name" value="FimD_plug_dom"/>
</dbReference>
<evidence type="ECO:0000256" key="8">
    <source>
        <dbReference type="ARBA" id="ARBA00023136"/>
    </source>
</evidence>
<dbReference type="PANTHER" id="PTHR30451">
    <property type="entry name" value="OUTER MEMBRANE USHER PROTEIN"/>
    <property type="match status" value="1"/>
</dbReference>
<evidence type="ECO:0000259" key="10">
    <source>
        <dbReference type="Pfam" id="PF13954"/>
    </source>
</evidence>
<dbReference type="Pfam" id="PF00577">
    <property type="entry name" value="Usher"/>
    <property type="match status" value="1"/>
</dbReference>
<dbReference type="Proteomes" id="UP000198367">
    <property type="component" value="Chromosome"/>
</dbReference>
<dbReference type="Gene3D" id="2.60.40.2610">
    <property type="entry name" value="Outer membrane usher protein FimD, plug domain"/>
    <property type="match status" value="1"/>
</dbReference>
<dbReference type="KEGG" id="sbj:CF168_20030"/>
<dbReference type="RefSeq" id="WP_089068775.1">
    <property type="nucleotide sequence ID" value="NZ_CP022358.1"/>
</dbReference>
<feature type="domain" description="PapC N-terminal" evidence="10">
    <location>
        <begin position="24"/>
        <end position="156"/>
    </location>
</feature>
<evidence type="ECO:0000256" key="7">
    <source>
        <dbReference type="ARBA" id="ARBA00022729"/>
    </source>
</evidence>
<keyword evidence="9" id="KW-0998">Cell outer membrane</keyword>
<keyword evidence="12" id="KW-1185">Reference proteome</keyword>
<keyword evidence="8" id="KW-0472">Membrane</keyword>
<comment type="similarity">
    <text evidence="2">Belongs to the fimbrial export usher family.</text>
</comment>
<dbReference type="AlphaFoldDB" id="A0A220USL9"/>
<reference evidence="11 12" key="1">
    <citation type="submission" date="2017-07" db="EMBL/GenBank/DDBJ databases">
        <title>Phenotypical and genomic characterization of a clinical isolate of Shewanella bicestrii sp. nov. producing an extended-spectrum beta-lactamase and a new oxacillinase variant.</title>
        <authorList>
            <person name="Jousset A.B."/>
            <person name="Bonnin R.A."/>
            <person name="Girlich D."/>
            <person name="Dabos L."/>
            <person name="Potron A."/>
            <person name="Dortet L."/>
            <person name="Glaser P."/>
            <person name="Naas T."/>
        </authorList>
    </citation>
    <scope>NUCLEOTIDE SEQUENCE [LARGE SCALE GENOMIC DNA]</scope>
    <source>
        <strain evidence="11 12">JAB-1</strain>
    </source>
</reference>
<evidence type="ECO:0000256" key="6">
    <source>
        <dbReference type="ARBA" id="ARBA00022692"/>
    </source>
</evidence>
<dbReference type="InterPro" id="IPR000015">
    <property type="entry name" value="Fimb_usher"/>
</dbReference>
<dbReference type="GO" id="GO:0015473">
    <property type="term" value="F:fimbrial usher porin activity"/>
    <property type="evidence" value="ECO:0007669"/>
    <property type="project" value="InterPro"/>
</dbReference>
<keyword evidence="3" id="KW-0813">Transport</keyword>
<protein>
    <recommendedName>
        <fullName evidence="10">PapC N-terminal domain-containing protein</fullName>
    </recommendedName>
</protein>
<evidence type="ECO:0000313" key="11">
    <source>
        <dbReference type="EMBL" id="ASK70980.1"/>
    </source>
</evidence>
<dbReference type="Gene3D" id="3.10.20.410">
    <property type="match status" value="1"/>
</dbReference>
<accession>A0A220USL9</accession>
<dbReference type="InterPro" id="IPR037224">
    <property type="entry name" value="PapC_N_sf"/>
</dbReference>
<evidence type="ECO:0000313" key="12">
    <source>
        <dbReference type="Proteomes" id="UP000198367"/>
    </source>
</evidence>
<dbReference type="GO" id="GO:0009279">
    <property type="term" value="C:cell outer membrane"/>
    <property type="evidence" value="ECO:0007669"/>
    <property type="project" value="UniProtKB-SubCell"/>
</dbReference>
<keyword evidence="5" id="KW-1029">Fimbrium biogenesis</keyword>
<evidence type="ECO:0000256" key="2">
    <source>
        <dbReference type="ARBA" id="ARBA00008064"/>
    </source>
</evidence>
<dbReference type="PANTHER" id="PTHR30451:SF21">
    <property type="entry name" value="FIMBRIAL USHER DOMAIN-CONTAINING PROTEIN YDET-RELATED"/>
    <property type="match status" value="1"/>
</dbReference>
<dbReference type="EMBL" id="CP022358">
    <property type="protein sequence ID" value="ASK70980.1"/>
    <property type="molecule type" value="Genomic_DNA"/>
</dbReference>
<keyword evidence="7" id="KW-0732">Signal</keyword>
<dbReference type="GO" id="GO:0009297">
    <property type="term" value="P:pilus assembly"/>
    <property type="evidence" value="ECO:0007669"/>
    <property type="project" value="InterPro"/>
</dbReference>
<evidence type="ECO:0000256" key="4">
    <source>
        <dbReference type="ARBA" id="ARBA00022452"/>
    </source>
</evidence>
<dbReference type="SUPFAM" id="SSF141729">
    <property type="entry name" value="FimD N-terminal domain-like"/>
    <property type="match status" value="1"/>
</dbReference>
<dbReference type="InterPro" id="IPR025885">
    <property type="entry name" value="PapC_N"/>
</dbReference>
<comment type="subcellular location">
    <subcellularLocation>
        <location evidence="1">Cell outer membrane</location>
        <topology evidence="1">Multi-pass membrane protein</topology>
    </subcellularLocation>
</comment>
<evidence type="ECO:0000256" key="3">
    <source>
        <dbReference type="ARBA" id="ARBA00022448"/>
    </source>
</evidence>
<name>A0A220USL9_9GAMM</name>
<keyword evidence="4" id="KW-1134">Transmembrane beta strand</keyword>
<keyword evidence="6" id="KW-0812">Transmembrane</keyword>
<dbReference type="Pfam" id="PF13954">
    <property type="entry name" value="PapC_N"/>
    <property type="match status" value="1"/>
</dbReference>